<evidence type="ECO:0000313" key="2">
    <source>
        <dbReference type="Proteomes" id="UP000522262"/>
    </source>
</evidence>
<proteinExistence type="predicted"/>
<protein>
    <submittedName>
        <fullName evidence="1">Alcohol dehydrogenase</fullName>
    </submittedName>
</protein>
<sequence length="139" mass="15357">MNFMPDNQSNRINKSNLEATQILIITSAKNSASVTPWQEWPLVSRMGAGTVGSSRLTYAAIPSQDELFSFLDHSHEAGVTFWDSAELSVHTQNRDTYRGNHARSERALTSVTLRRAVKIIPAAAIQIDYSAVGLYCEGE</sequence>
<dbReference type="InterPro" id="IPR036812">
    <property type="entry name" value="NAD(P)_OxRdtase_dom_sf"/>
</dbReference>
<dbReference type="Proteomes" id="UP000522262">
    <property type="component" value="Unassembled WGS sequence"/>
</dbReference>
<keyword evidence="2" id="KW-1185">Reference proteome</keyword>
<comment type="caution">
    <text evidence="1">The sequence shown here is derived from an EMBL/GenBank/DDBJ whole genome shotgun (WGS) entry which is preliminary data.</text>
</comment>
<gene>
    <name evidence="1" type="ORF">FMEXI_7294</name>
</gene>
<dbReference type="SUPFAM" id="SSF51430">
    <property type="entry name" value="NAD(P)-linked oxidoreductase"/>
    <property type="match status" value="1"/>
</dbReference>
<evidence type="ECO:0000313" key="1">
    <source>
        <dbReference type="EMBL" id="KAF5542892.1"/>
    </source>
</evidence>
<name>A0A8H5IVD2_9HYPO</name>
<dbReference type="AlphaFoldDB" id="A0A8H5IVD2"/>
<reference evidence="1 2" key="1">
    <citation type="submission" date="2020-05" db="EMBL/GenBank/DDBJ databases">
        <title>Identification and distribution of gene clusters putatively required for synthesis of sphingolipid metabolism inhibitors in phylogenetically diverse species of the filamentous fungus Fusarium.</title>
        <authorList>
            <person name="Kim H.-S."/>
            <person name="Busman M."/>
            <person name="Brown D.W."/>
            <person name="Divon H."/>
            <person name="Uhlig S."/>
            <person name="Proctor R.H."/>
        </authorList>
    </citation>
    <scope>NUCLEOTIDE SEQUENCE [LARGE SCALE GENOMIC DNA]</scope>
    <source>
        <strain evidence="1 2">NRRL 53147</strain>
    </source>
</reference>
<dbReference type="EMBL" id="JAAOAM010000160">
    <property type="protein sequence ID" value="KAF5542892.1"/>
    <property type="molecule type" value="Genomic_DNA"/>
</dbReference>
<organism evidence="1 2">
    <name type="scientific">Fusarium mexicanum</name>
    <dbReference type="NCBI Taxonomy" id="751941"/>
    <lineage>
        <taxon>Eukaryota</taxon>
        <taxon>Fungi</taxon>
        <taxon>Dikarya</taxon>
        <taxon>Ascomycota</taxon>
        <taxon>Pezizomycotina</taxon>
        <taxon>Sordariomycetes</taxon>
        <taxon>Hypocreomycetidae</taxon>
        <taxon>Hypocreales</taxon>
        <taxon>Nectriaceae</taxon>
        <taxon>Fusarium</taxon>
        <taxon>Fusarium fujikuroi species complex</taxon>
    </lineage>
</organism>
<accession>A0A8H5IVD2</accession>